<gene>
    <name evidence="2" type="ORF">HHL10_18640</name>
</gene>
<keyword evidence="3" id="KW-1185">Reference proteome</keyword>
<evidence type="ECO:0000313" key="2">
    <source>
        <dbReference type="EMBL" id="NML17003.1"/>
    </source>
</evidence>
<feature type="transmembrane region" description="Helical" evidence="1">
    <location>
        <begin position="24"/>
        <end position="50"/>
    </location>
</feature>
<comment type="caution">
    <text evidence="2">The sequence shown here is derived from an EMBL/GenBank/DDBJ whole genome shotgun (WGS) entry which is preliminary data.</text>
</comment>
<protein>
    <submittedName>
        <fullName evidence="2">Uncharacterized protein</fullName>
    </submittedName>
</protein>
<dbReference type="EMBL" id="JABBFW010000014">
    <property type="protein sequence ID" value="NML17003.1"/>
    <property type="molecule type" value="Genomic_DNA"/>
</dbReference>
<dbReference type="AlphaFoldDB" id="A0A848FFG7"/>
<feature type="transmembrane region" description="Helical" evidence="1">
    <location>
        <begin position="56"/>
        <end position="74"/>
    </location>
</feature>
<proteinExistence type="predicted"/>
<sequence>MRHPTDEPRDASGHGAGRDRESGLLWALLVGYWPFVRFVLGFCSVVALFIGPPGSFLLTFGLLLFLSWKVLQAADASKRR</sequence>
<dbReference type="RefSeq" id="WP_169161904.1">
    <property type="nucleotide sequence ID" value="NZ_JABBFW010000014.1"/>
</dbReference>
<evidence type="ECO:0000313" key="3">
    <source>
        <dbReference type="Proteomes" id="UP000574067"/>
    </source>
</evidence>
<keyword evidence="1" id="KW-0812">Transmembrane</keyword>
<organism evidence="2 3">
    <name type="scientific">Azohydromonas caseinilytica</name>
    <dbReference type="NCBI Taxonomy" id="2728836"/>
    <lineage>
        <taxon>Bacteria</taxon>
        <taxon>Pseudomonadati</taxon>
        <taxon>Pseudomonadota</taxon>
        <taxon>Betaproteobacteria</taxon>
        <taxon>Burkholderiales</taxon>
        <taxon>Sphaerotilaceae</taxon>
        <taxon>Azohydromonas</taxon>
    </lineage>
</organism>
<keyword evidence="1" id="KW-1133">Transmembrane helix</keyword>
<accession>A0A848FFG7</accession>
<reference evidence="2 3" key="1">
    <citation type="submission" date="2020-04" db="EMBL/GenBank/DDBJ databases">
        <title>Azohydromonas sp. isolated from soil.</title>
        <authorList>
            <person name="Dahal R.H."/>
        </authorList>
    </citation>
    <scope>NUCLEOTIDE SEQUENCE [LARGE SCALE GENOMIC DNA]</scope>
    <source>
        <strain evidence="2 3">G-1-1-14</strain>
    </source>
</reference>
<evidence type="ECO:0000256" key="1">
    <source>
        <dbReference type="SAM" id="Phobius"/>
    </source>
</evidence>
<dbReference type="Proteomes" id="UP000574067">
    <property type="component" value="Unassembled WGS sequence"/>
</dbReference>
<name>A0A848FFG7_9BURK</name>
<keyword evidence="1" id="KW-0472">Membrane</keyword>